<dbReference type="OMA" id="GFQMSGY"/>
<dbReference type="GeneID" id="96905472"/>
<name>G0VJV1_NAUCA</name>
<dbReference type="AlphaFoldDB" id="G0VJV1"/>
<dbReference type="FunCoup" id="G0VJV1">
    <property type="interactions" value="359"/>
</dbReference>
<comment type="similarity">
    <text evidence="1">Belongs to the GID4/VID24 family.</text>
</comment>
<dbReference type="PANTHER" id="PTHR14534:SF3">
    <property type="entry name" value="GID COMPLEX SUBUNIT 4 HOMOLOG"/>
    <property type="match status" value="1"/>
</dbReference>
<dbReference type="GO" id="GO:0045721">
    <property type="term" value="P:negative regulation of gluconeogenesis"/>
    <property type="evidence" value="ECO:0007669"/>
    <property type="project" value="EnsemblFungi"/>
</dbReference>
<feature type="compositionally biased region" description="Polar residues" evidence="2">
    <location>
        <begin position="27"/>
        <end position="47"/>
    </location>
</feature>
<dbReference type="InterPro" id="IPR018618">
    <property type="entry name" value="GID4/10-like"/>
</dbReference>
<dbReference type="GO" id="GO:0031410">
    <property type="term" value="C:cytoplasmic vesicle"/>
    <property type="evidence" value="ECO:0007669"/>
    <property type="project" value="EnsemblFungi"/>
</dbReference>
<dbReference type="Proteomes" id="UP000001640">
    <property type="component" value="Chromosome 9"/>
</dbReference>
<dbReference type="OrthoDB" id="62at2759"/>
<evidence type="ECO:0000313" key="4">
    <source>
        <dbReference type="Proteomes" id="UP000001640"/>
    </source>
</evidence>
<evidence type="ECO:0008006" key="5">
    <source>
        <dbReference type="Google" id="ProtNLM"/>
    </source>
</evidence>
<protein>
    <recommendedName>
        <fullName evidence="5">Vacuolar import and degradation protein 24</fullName>
    </recommendedName>
</protein>
<dbReference type="GO" id="GO:0005773">
    <property type="term" value="C:vacuole"/>
    <property type="evidence" value="ECO:0007669"/>
    <property type="project" value="GOC"/>
</dbReference>
<feature type="region of interest" description="Disordered" evidence="2">
    <location>
        <begin position="91"/>
        <end position="112"/>
    </location>
</feature>
<reference evidence="3 4" key="1">
    <citation type="journal article" date="2011" name="Proc. Natl. Acad. Sci. U.S.A.">
        <title>Evolutionary erosion of yeast sex chromosomes by mating-type switching accidents.</title>
        <authorList>
            <person name="Gordon J.L."/>
            <person name="Armisen D."/>
            <person name="Proux-Wera E."/>
            <person name="Oheigeartaigh S.S."/>
            <person name="Byrne K.P."/>
            <person name="Wolfe K.H."/>
        </authorList>
    </citation>
    <scope>NUCLEOTIDE SEQUENCE [LARGE SCALE GENOMIC DNA]</scope>
    <source>
        <strain evidence="4">ATCC 76901 / BCRC 22586 / CBS 4309 / NBRC 1992 / NRRL Y-12630</strain>
    </source>
</reference>
<sequence>MINGNSKILEPPTGTHINSTDLKKLKNSSPSRDNTNEQQPVARSPSPQHLHIDLSKQRSSSLLNRHEYLSDEIYRCESNDSLPSLHNLASSSSLTLKSPSSSLSPSPSSSYKKYINNDNSSYSQSYNNIPSATTTNTNFLTPSMKFKGFQMSGYKKYQVTVTIKTVNLPSSTQETITTQPHMTGSLTIKGLTFQYPQITTFFQSFAVNENFHFLSSHWDANTRAQLHDLQSNDRIDLEHWLNFPIFKQLFMADVEGEETQDHEIDSYLKQYLNNRFIFMRWKEKFLIRDGEHIDDDDEDEINGASFDGFYYIVHDQVDGSIHGFYYHKDAEKFQQLELVPVFNERSSHPSSTFEFA</sequence>
<dbReference type="Pfam" id="PF09783">
    <property type="entry name" value="Vac_ImportDeg"/>
    <property type="match status" value="1"/>
</dbReference>
<reference key="2">
    <citation type="submission" date="2011-08" db="EMBL/GenBank/DDBJ databases">
        <title>Genome sequence of Naumovozyma castellii.</title>
        <authorList>
            <person name="Gordon J.L."/>
            <person name="Armisen D."/>
            <person name="Proux-Wera E."/>
            <person name="OhEigeartaigh S.S."/>
            <person name="Byrne K.P."/>
            <person name="Wolfe K.H."/>
        </authorList>
    </citation>
    <scope>NUCLEOTIDE SEQUENCE</scope>
    <source>
        <strain>Type strain:CBS 4309</strain>
    </source>
</reference>
<dbReference type="PANTHER" id="PTHR14534">
    <property type="entry name" value="VACUOLAR IMPORT AND DEGRADATION PROTEIN 24"/>
    <property type="match status" value="1"/>
</dbReference>
<dbReference type="EMBL" id="HE576760">
    <property type="protein sequence ID" value="CCC71782.1"/>
    <property type="molecule type" value="Genomic_DNA"/>
</dbReference>
<dbReference type="eggNOG" id="KOG4635">
    <property type="taxonomic scope" value="Eukaryota"/>
</dbReference>
<dbReference type="HOGENOM" id="CLU_028759_3_0_1"/>
<organism evidence="3 4">
    <name type="scientific">Naumovozyma castellii</name>
    <name type="common">Yeast</name>
    <name type="synonym">Saccharomyces castellii</name>
    <dbReference type="NCBI Taxonomy" id="27288"/>
    <lineage>
        <taxon>Eukaryota</taxon>
        <taxon>Fungi</taxon>
        <taxon>Dikarya</taxon>
        <taxon>Ascomycota</taxon>
        <taxon>Saccharomycotina</taxon>
        <taxon>Saccharomycetes</taxon>
        <taxon>Saccharomycetales</taxon>
        <taxon>Saccharomycetaceae</taxon>
        <taxon>Naumovozyma</taxon>
    </lineage>
</organism>
<dbReference type="STRING" id="1064592.G0VJV1"/>
<dbReference type="InParanoid" id="G0VJV1"/>
<dbReference type="GO" id="GO:0006623">
    <property type="term" value="P:protein targeting to vacuole"/>
    <property type="evidence" value="ECO:0007669"/>
    <property type="project" value="EnsemblFungi"/>
</dbReference>
<feature type="region of interest" description="Disordered" evidence="2">
    <location>
        <begin position="1"/>
        <end position="59"/>
    </location>
</feature>
<evidence type="ECO:0000256" key="2">
    <source>
        <dbReference type="SAM" id="MobiDB-lite"/>
    </source>
</evidence>
<evidence type="ECO:0000256" key="1">
    <source>
        <dbReference type="ARBA" id="ARBA00061469"/>
    </source>
</evidence>
<dbReference type="KEGG" id="ncs:NCAS_0I01140"/>
<dbReference type="GO" id="GO:0007039">
    <property type="term" value="P:protein catabolic process in the vacuole"/>
    <property type="evidence" value="ECO:0007669"/>
    <property type="project" value="EnsemblFungi"/>
</dbReference>
<dbReference type="GO" id="GO:0034657">
    <property type="term" value="C:GID complex"/>
    <property type="evidence" value="ECO:0007669"/>
    <property type="project" value="EnsemblFungi"/>
</dbReference>
<dbReference type="GO" id="GO:0071596">
    <property type="term" value="P:ubiquitin-dependent protein catabolic process via the N-end rule pathway"/>
    <property type="evidence" value="ECO:0007669"/>
    <property type="project" value="EnsemblFungi"/>
</dbReference>
<dbReference type="RefSeq" id="XP_003678127.1">
    <property type="nucleotide sequence ID" value="XM_003678079.1"/>
</dbReference>
<keyword evidence="4" id="KW-1185">Reference proteome</keyword>
<evidence type="ECO:0000313" key="3">
    <source>
        <dbReference type="EMBL" id="CCC71782.1"/>
    </source>
</evidence>
<proteinExistence type="inferred from homology"/>
<accession>G0VJV1</accession>
<gene>
    <name evidence="3" type="primary">NCAS0I01140</name>
    <name evidence="3" type="ordered locus">NCAS_0I01140</name>
</gene>